<comment type="similarity">
    <text evidence="1">Belongs to the ABC transporter superfamily.</text>
</comment>
<evidence type="ECO:0000256" key="3">
    <source>
        <dbReference type="ARBA" id="ARBA00022741"/>
    </source>
</evidence>
<dbReference type="InterPro" id="IPR017871">
    <property type="entry name" value="ABC_transporter-like_CS"/>
</dbReference>
<feature type="domain" description="ABC transporter" evidence="5">
    <location>
        <begin position="3"/>
        <end position="231"/>
    </location>
</feature>
<dbReference type="SUPFAM" id="SSF52540">
    <property type="entry name" value="P-loop containing nucleoside triphosphate hydrolases"/>
    <property type="match status" value="1"/>
</dbReference>
<gene>
    <name evidence="6" type="ORF">T1815_14731</name>
</gene>
<evidence type="ECO:0000256" key="1">
    <source>
        <dbReference type="ARBA" id="ARBA00005417"/>
    </source>
</evidence>
<dbReference type="PANTHER" id="PTHR43335">
    <property type="entry name" value="ABC TRANSPORTER, ATP-BINDING PROTEIN"/>
    <property type="match status" value="1"/>
</dbReference>
<keyword evidence="2" id="KW-0813">Transport</keyword>
<dbReference type="GO" id="GO:0005524">
    <property type="term" value="F:ATP binding"/>
    <property type="evidence" value="ECO:0007669"/>
    <property type="project" value="UniProtKB-KW"/>
</dbReference>
<accession>A0A0M6WKH7</accession>
<dbReference type="InterPro" id="IPR003593">
    <property type="entry name" value="AAA+_ATPase"/>
</dbReference>
<keyword evidence="4" id="KW-0067">ATP-binding</keyword>
<sequence length="287" mass="31956">MTLELEGLTKVYKDKTALDDVSFSFTPGIYGLLGPNGAGKSTMMNLISDNLTPSKGRVLLDGRGIDELGSEYRKLLGYMPQQQNIYPELSLRRFLYFMASLKGLKKSEAWEDIDHYVRMVKLDDVLGKKLGAFSGGMKQRALIAQALIGNPGILILDEPTAGLDPKERIRIRNLISEVAKDKIVIIATHVVTDVEFIAKEIVMLSNGKIIRSGSPSKLLQELDGKVWNIFLSDNEIDEVNTGYKVSNISRDADGVIARIIADSYDGRWQKEAVRPNLEDLYLYLNGD</sequence>
<dbReference type="Proteomes" id="UP000049472">
    <property type="component" value="Unassembled WGS sequence"/>
</dbReference>
<evidence type="ECO:0000259" key="5">
    <source>
        <dbReference type="PROSITE" id="PS50893"/>
    </source>
</evidence>
<name>A0A0M6WKH7_9FIRM</name>
<dbReference type="SMART" id="SM00382">
    <property type="entry name" value="AAA"/>
    <property type="match status" value="1"/>
</dbReference>
<protein>
    <recommendedName>
        <fullName evidence="5">ABC transporter domain-containing protein</fullName>
    </recommendedName>
</protein>
<dbReference type="EMBL" id="CVRQ01000018">
    <property type="protein sequence ID" value="CRL36983.1"/>
    <property type="molecule type" value="Genomic_DNA"/>
</dbReference>
<dbReference type="PANTHER" id="PTHR43335:SF2">
    <property type="entry name" value="ABC TRANSPORTER, ATP-BINDING PROTEIN"/>
    <property type="match status" value="1"/>
</dbReference>
<evidence type="ECO:0000256" key="4">
    <source>
        <dbReference type="ARBA" id="ARBA00022840"/>
    </source>
</evidence>
<proteinExistence type="inferred from homology"/>
<dbReference type="GO" id="GO:0016887">
    <property type="term" value="F:ATP hydrolysis activity"/>
    <property type="evidence" value="ECO:0007669"/>
    <property type="project" value="InterPro"/>
</dbReference>
<dbReference type="Pfam" id="PF00005">
    <property type="entry name" value="ABC_tran"/>
    <property type="match status" value="1"/>
</dbReference>
<keyword evidence="3" id="KW-0547">Nucleotide-binding</keyword>
<organism evidence="6 7">
    <name type="scientific">Agathobacter rectalis</name>
    <dbReference type="NCBI Taxonomy" id="39491"/>
    <lineage>
        <taxon>Bacteria</taxon>
        <taxon>Bacillati</taxon>
        <taxon>Bacillota</taxon>
        <taxon>Clostridia</taxon>
        <taxon>Lachnospirales</taxon>
        <taxon>Lachnospiraceae</taxon>
        <taxon>Agathobacter</taxon>
    </lineage>
</organism>
<dbReference type="InterPro" id="IPR003439">
    <property type="entry name" value="ABC_transporter-like_ATP-bd"/>
</dbReference>
<evidence type="ECO:0000313" key="6">
    <source>
        <dbReference type="EMBL" id="CRL36983.1"/>
    </source>
</evidence>
<dbReference type="AlphaFoldDB" id="A0A0M6WKH7"/>
<reference evidence="7" key="1">
    <citation type="submission" date="2015-05" db="EMBL/GenBank/DDBJ databases">
        <authorList>
            <consortium name="Pathogen Informatics"/>
        </authorList>
    </citation>
    <scope>NUCLEOTIDE SEQUENCE [LARGE SCALE GENOMIC DNA]</scope>
    <source>
        <strain evidence="7">T1-815</strain>
    </source>
</reference>
<evidence type="ECO:0000313" key="7">
    <source>
        <dbReference type="Proteomes" id="UP000049472"/>
    </source>
</evidence>
<dbReference type="RefSeq" id="WP_015569357.1">
    <property type="nucleotide sequence ID" value="NZ_CVRQ01000018.1"/>
</dbReference>
<dbReference type="PROSITE" id="PS00211">
    <property type="entry name" value="ABC_TRANSPORTER_1"/>
    <property type="match status" value="1"/>
</dbReference>
<dbReference type="InterPro" id="IPR027417">
    <property type="entry name" value="P-loop_NTPase"/>
</dbReference>
<dbReference type="Gene3D" id="3.40.50.300">
    <property type="entry name" value="P-loop containing nucleotide triphosphate hydrolases"/>
    <property type="match status" value="1"/>
</dbReference>
<keyword evidence="7" id="KW-1185">Reference proteome</keyword>
<evidence type="ECO:0000256" key="2">
    <source>
        <dbReference type="ARBA" id="ARBA00022448"/>
    </source>
</evidence>
<dbReference type="PROSITE" id="PS50893">
    <property type="entry name" value="ABC_TRANSPORTER_2"/>
    <property type="match status" value="1"/>
</dbReference>